<organism evidence="2 3">
    <name type="scientific">Tilletia horrida</name>
    <dbReference type="NCBI Taxonomy" id="155126"/>
    <lineage>
        <taxon>Eukaryota</taxon>
        <taxon>Fungi</taxon>
        <taxon>Dikarya</taxon>
        <taxon>Basidiomycota</taxon>
        <taxon>Ustilaginomycotina</taxon>
        <taxon>Exobasidiomycetes</taxon>
        <taxon>Tilletiales</taxon>
        <taxon>Tilletiaceae</taxon>
        <taxon>Tilletia</taxon>
    </lineage>
</organism>
<gene>
    <name evidence="2" type="ORF">OC846_006305</name>
</gene>
<keyword evidence="1" id="KW-0732">Signal</keyword>
<dbReference type="EMBL" id="JAPDMZ010000331">
    <property type="protein sequence ID" value="KAK0543747.1"/>
    <property type="molecule type" value="Genomic_DNA"/>
</dbReference>
<dbReference type="AlphaFoldDB" id="A0AAN6GJ47"/>
<sequence>MLTGARTKSWIVRFAVTLMLGHAVTLAVPSQLGSDPSGSALASRAGTTPPNEECYTDADCASNLCHACNTPSADRLDPSGAGEPCYYAPYYQYGDFYCQGFGLNHTCANQGECRNGSCQGGVCVATMVGQACKDDLGCSGAQVCNNGACFVPATKSLWPGASCKVDASCKSGQCATNILNSLANGANNTVETRPQCIYFKNGQSGCRSLEDCAAGLCQNGVCKLGKDGDRCIANYQCTGLCNDNGVCFTPTKPLLAGQTCNTNSNCLSNSCVYDYPAFYKSVTRPDFRNPDQNFTYLYEAVCLPSKFGQKCNTSADCAQGLCTSGVCKGQPLNSACTQDKACLSLTCSSSFFGVCSVSQAYIQCSQNSDCYSKSCTTQYPCYNGPTLGCAPLHCAAVPSGGRCRRDADCNPGYACVFGACRAKFSPGK</sequence>
<evidence type="ECO:0008006" key="4">
    <source>
        <dbReference type="Google" id="ProtNLM"/>
    </source>
</evidence>
<name>A0AAN6GJ47_9BASI</name>
<feature type="signal peptide" evidence="1">
    <location>
        <begin position="1"/>
        <end position="27"/>
    </location>
</feature>
<comment type="caution">
    <text evidence="2">The sequence shown here is derived from an EMBL/GenBank/DDBJ whole genome shotgun (WGS) entry which is preliminary data.</text>
</comment>
<evidence type="ECO:0000256" key="1">
    <source>
        <dbReference type="SAM" id="SignalP"/>
    </source>
</evidence>
<protein>
    <recommendedName>
        <fullName evidence="4">Dickkopf N-terminal cysteine-rich domain-containing protein</fullName>
    </recommendedName>
</protein>
<keyword evidence="3" id="KW-1185">Reference proteome</keyword>
<evidence type="ECO:0000313" key="2">
    <source>
        <dbReference type="EMBL" id="KAK0543747.1"/>
    </source>
</evidence>
<feature type="non-terminal residue" evidence="2">
    <location>
        <position position="1"/>
    </location>
</feature>
<dbReference type="Proteomes" id="UP001176517">
    <property type="component" value="Unassembled WGS sequence"/>
</dbReference>
<feature type="chain" id="PRO_5043018606" description="Dickkopf N-terminal cysteine-rich domain-containing protein" evidence="1">
    <location>
        <begin position="28"/>
        <end position="428"/>
    </location>
</feature>
<evidence type="ECO:0000313" key="3">
    <source>
        <dbReference type="Proteomes" id="UP001176517"/>
    </source>
</evidence>
<reference evidence="2" key="1">
    <citation type="journal article" date="2023" name="PhytoFront">
        <title>Draft Genome Resources of Seven Strains of Tilletia horrida, Causal Agent of Kernel Smut of Rice.</title>
        <authorList>
            <person name="Khanal S."/>
            <person name="Antony Babu S."/>
            <person name="Zhou X.G."/>
        </authorList>
    </citation>
    <scope>NUCLEOTIDE SEQUENCE</scope>
    <source>
        <strain evidence="2">TX6</strain>
    </source>
</reference>
<accession>A0AAN6GJ47</accession>
<proteinExistence type="predicted"/>